<gene>
    <name evidence="1" type="ORF">CKO45_04675</name>
</gene>
<name>A0ABS1CT35_9PROT</name>
<dbReference type="Proteomes" id="UP000697995">
    <property type="component" value="Unassembled WGS sequence"/>
</dbReference>
<sequence>MRPNALDIANLAEGIEGFGESQRQAVESLVFRTVLHLLKLRCHPDQSARRGWQKEVDGFRDQLDVLFRDNPSLRAHRAAIAGET</sequence>
<proteinExistence type="predicted"/>
<organism evidence="1 2">
    <name type="scientific">Paracraurococcus ruber</name>
    <dbReference type="NCBI Taxonomy" id="77675"/>
    <lineage>
        <taxon>Bacteria</taxon>
        <taxon>Pseudomonadati</taxon>
        <taxon>Pseudomonadota</taxon>
        <taxon>Alphaproteobacteria</taxon>
        <taxon>Acetobacterales</taxon>
        <taxon>Roseomonadaceae</taxon>
        <taxon>Paracraurococcus</taxon>
    </lineage>
</organism>
<dbReference type="Gene3D" id="1.20.1220.20">
    <property type="entry name" value="Uncharcterised protein PF01724"/>
    <property type="match status" value="1"/>
</dbReference>
<dbReference type="EMBL" id="NRSG01000020">
    <property type="protein sequence ID" value="MBK1657523.1"/>
    <property type="molecule type" value="Genomic_DNA"/>
</dbReference>
<dbReference type="RefSeq" id="WP_133217725.1">
    <property type="nucleotide sequence ID" value="NZ_NRSG01000020.1"/>
</dbReference>
<dbReference type="Pfam" id="PF01724">
    <property type="entry name" value="DUF29"/>
    <property type="match status" value="1"/>
</dbReference>
<evidence type="ECO:0000313" key="1">
    <source>
        <dbReference type="EMBL" id="MBK1657523.1"/>
    </source>
</evidence>
<protein>
    <submittedName>
        <fullName evidence="1">Uncharacterized protein</fullName>
    </submittedName>
</protein>
<dbReference type="InterPro" id="IPR002636">
    <property type="entry name" value="DUF29"/>
</dbReference>
<dbReference type="PANTHER" id="PTHR34235:SF3">
    <property type="entry name" value="SLR1203 PROTEIN"/>
    <property type="match status" value="1"/>
</dbReference>
<keyword evidence="2" id="KW-1185">Reference proteome</keyword>
<dbReference type="PANTHER" id="PTHR34235">
    <property type="entry name" value="SLR1203 PROTEIN-RELATED"/>
    <property type="match status" value="1"/>
</dbReference>
<accession>A0ABS1CT35</accession>
<comment type="caution">
    <text evidence="1">The sequence shown here is derived from an EMBL/GenBank/DDBJ whole genome shotgun (WGS) entry which is preliminary data.</text>
</comment>
<evidence type="ECO:0000313" key="2">
    <source>
        <dbReference type="Proteomes" id="UP000697995"/>
    </source>
</evidence>
<reference evidence="1 2" key="1">
    <citation type="journal article" date="2020" name="Microorganisms">
        <title>Osmotic Adaptation and Compatible Solute Biosynthesis of Phototrophic Bacteria as Revealed from Genome Analyses.</title>
        <authorList>
            <person name="Imhoff J.F."/>
            <person name="Rahn T."/>
            <person name="Kunzel S."/>
            <person name="Keller A."/>
            <person name="Neulinger S.C."/>
        </authorList>
    </citation>
    <scope>NUCLEOTIDE SEQUENCE [LARGE SCALE GENOMIC DNA]</scope>
    <source>
        <strain evidence="1 2">DSM 15382</strain>
    </source>
</reference>